<evidence type="ECO:0000256" key="13">
    <source>
        <dbReference type="ARBA" id="ARBA00044502"/>
    </source>
</evidence>
<evidence type="ECO:0000259" key="16">
    <source>
        <dbReference type="Pfam" id="PF03443"/>
    </source>
</evidence>
<accession>A0A6A5V6T1</accession>
<dbReference type="InterPro" id="IPR049892">
    <property type="entry name" value="AA9"/>
</dbReference>
<evidence type="ECO:0000256" key="9">
    <source>
        <dbReference type="ARBA" id="ARBA00023033"/>
    </source>
</evidence>
<evidence type="ECO:0000256" key="15">
    <source>
        <dbReference type="ARBA" id="ARBA00047174"/>
    </source>
</evidence>
<feature type="non-terminal residue" evidence="17">
    <location>
        <position position="1"/>
    </location>
</feature>
<gene>
    <name evidence="17" type="ORF">BU23DRAFT_473182</name>
</gene>
<dbReference type="Proteomes" id="UP000800036">
    <property type="component" value="Unassembled WGS sequence"/>
</dbReference>
<evidence type="ECO:0000256" key="10">
    <source>
        <dbReference type="ARBA" id="ARBA00023157"/>
    </source>
</evidence>
<dbReference type="AlphaFoldDB" id="A0A6A5V6T1"/>
<dbReference type="OrthoDB" id="6038816at2759"/>
<dbReference type="GO" id="GO:0030245">
    <property type="term" value="P:cellulose catabolic process"/>
    <property type="evidence" value="ECO:0007669"/>
    <property type="project" value="UniProtKB-KW"/>
</dbReference>
<keyword evidence="9" id="KW-0503">Monooxygenase</keyword>
<dbReference type="GO" id="GO:0046872">
    <property type="term" value="F:metal ion binding"/>
    <property type="evidence" value="ECO:0007669"/>
    <property type="project" value="UniProtKB-KW"/>
</dbReference>
<protein>
    <recommendedName>
        <fullName evidence="15">lytic cellulose monooxygenase (C4-dehydrogenating)</fullName>
        <ecNumber evidence="15">1.14.99.56</ecNumber>
    </recommendedName>
</protein>
<proteinExistence type="inferred from homology"/>
<keyword evidence="11" id="KW-0119">Carbohydrate metabolism</keyword>
<comment type="similarity">
    <text evidence="13">Belongs to the polysaccharide monooxygenase AA9 family.</text>
</comment>
<dbReference type="PANTHER" id="PTHR33353:SF10">
    <property type="entry name" value="ENDO-BETA-1,4-GLUCANASE D"/>
    <property type="match status" value="1"/>
</dbReference>
<evidence type="ECO:0000256" key="7">
    <source>
        <dbReference type="ARBA" id="ARBA00023002"/>
    </source>
</evidence>
<keyword evidence="18" id="KW-1185">Reference proteome</keyword>
<comment type="subcellular location">
    <subcellularLocation>
        <location evidence="2">Secreted</location>
    </subcellularLocation>
</comment>
<evidence type="ECO:0000256" key="12">
    <source>
        <dbReference type="ARBA" id="ARBA00023326"/>
    </source>
</evidence>
<evidence type="ECO:0000256" key="4">
    <source>
        <dbReference type="ARBA" id="ARBA00022723"/>
    </source>
</evidence>
<keyword evidence="6" id="KW-0136">Cellulose degradation</keyword>
<keyword evidence="7" id="KW-0560">Oxidoreductase</keyword>
<keyword evidence="3" id="KW-0964">Secreted</keyword>
<dbReference type="GO" id="GO:0005576">
    <property type="term" value="C:extracellular region"/>
    <property type="evidence" value="ECO:0007669"/>
    <property type="project" value="UniProtKB-SubCell"/>
</dbReference>
<dbReference type="EC" id="1.14.99.56" evidence="15"/>
<reference evidence="17" key="1">
    <citation type="journal article" date="2020" name="Stud. Mycol.">
        <title>101 Dothideomycetes genomes: a test case for predicting lifestyles and emergence of pathogens.</title>
        <authorList>
            <person name="Haridas S."/>
            <person name="Albert R."/>
            <person name="Binder M."/>
            <person name="Bloem J."/>
            <person name="Labutti K."/>
            <person name="Salamov A."/>
            <person name="Andreopoulos B."/>
            <person name="Baker S."/>
            <person name="Barry K."/>
            <person name="Bills G."/>
            <person name="Bluhm B."/>
            <person name="Cannon C."/>
            <person name="Castanera R."/>
            <person name="Culley D."/>
            <person name="Daum C."/>
            <person name="Ezra D."/>
            <person name="Gonzalez J."/>
            <person name="Henrissat B."/>
            <person name="Kuo A."/>
            <person name="Liang C."/>
            <person name="Lipzen A."/>
            <person name="Lutzoni F."/>
            <person name="Magnuson J."/>
            <person name="Mondo S."/>
            <person name="Nolan M."/>
            <person name="Ohm R."/>
            <person name="Pangilinan J."/>
            <person name="Park H.-J."/>
            <person name="Ramirez L."/>
            <person name="Alfaro M."/>
            <person name="Sun H."/>
            <person name="Tritt A."/>
            <person name="Yoshinaga Y."/>
            <person name="Zwiers L.-H."/>
            <person name="Turgeon B."/>
            <person name="Goodwin S."/>
            <person name="Spatafora J."/>
            <person name="Crous P."/>
            <person name="Grigoriev I."/>
        </authorList>
    </citation>
    <scope>NUCLEOTIDE SEQUENCE</scope>
    <source>
        <strain evidence="17">CBS 107.79</strain>
    </source>
</reference>
<dbReference type="Gene3D" id="2.70.50.70">
    <property type="match status" value="1"/>
</dbReference>
<organism evidence="17 18">
    <name type="scientific">Bimuria novae-zelandiae CBS 107.79</name>
    <dbReference type="NCBI Taxonomy" id="1447943"/>
    <lineage>
        <taxon>Eukaryota</taxon>
        <taxon>Fungi</taxon>
        <taxon>Dikarya</taxon>
        <taxon>Ascomycota</taxon>
        <taxon>Pezizomycotina</taxon>
        <taxon>Dothideomycetes</taxon>
        <taxon>Pleosporomycetidae</taxon>
        <taxon>Pleosporales</taxon>
        <taxon>Massarineae</taxon>
        <taxon>Didymosphaeriaceae</taxon>
        <taxon>Bimuria</taxon>
    </lineage>
</organism>
<name>A0A6A5V6T1_9PLEO</name>
<evidence type="ECO:0000313" key="18">
    <source>
        <dbReference type="Proteomes" id="UP000800036"/>
    </source>
</evidence>
<dbReference type="EMBL" id="ML976699">
    <property type="protein sequence ID" value="KAF1970696.1"/>
    <property type="molecule type" value="Genomic_DNA"/>
</dbReference>
<keyword evidence="12" id="KW-0624">Polysaccharide degradation</keyword>
<dbReference type="InterPro" id="IPR005103">
    <property type="entry name" value="AA9_LPMO"/>
</dbReference>
<keyword evidence="10" id="KW-1015">Disulfide bond</keyword>
<evidence type="ECO:0000256" key="3">
    <source>
        <dbReference type="ARBA" id="ARBA00022525"/>
    </source>
</evidence>
<comment type="catalytic activity">
    <reaction evidence="14">
        <text>[(1-&gt;4)-beta-D-glucosyl]n+m + reduced acceptor + O2 = 4-dehydro-beta-D-glucosyl-[(1-&gt;4)-beta-D-glucosyl]n-1 + [(1-&gt;4)-beta-D-glucosyl]m + acceptor + H2O.</text>
        <dbReference type="EC" id="1.14.99.56"/>
    </reaction>
</comment>
<feature type="domain" description="Auxiliary Activity family 9 catalytic" evidence="16">
    <location>
        <begin position="3"/>
        <end position="103"/>
    </location>
</feature>
<evidence type="ECO:0000256" key="5">
    <source>
        <dbReference type="ARBA" id="ARBA00022729"/>
    </source>
</evidence>
<evidence type="ECO:0000256" key="14">
    <source>
        <dbReference type="ARBA" id="ARBA00045077"/>
    </source>
</evidence>
<dbReference type="Pfam" id="PF03443">
    <property type="entry name" value="AA9"/>
    <property type="match status" value="1"/>
</dbReference>
<dbReference type="GO" id="GO:0004497">
    <property type="term" value="F:monooxygenase activity"/>
    <property type="evidence" value="ECO:0007669"/>
    <property type="project" value="UniProtKB-KW"/>
</dbReference>
<comment type="cofactor">
    <cofactor evidence="1">
        <name>Cu(2+)</name>
        <dbReference type="ChEBI" id="CHEBI:29036"/>
    </cofactor>
</comment>
<keyword evidence="5" id="KW-0732">Signal</keyword>
<evidence type="ECO:0000256" key="1">
    <source>
        <dbReference type="ARBA" id="ARBA00001973"/>
    </source>
</evidence>
<dbReference type="PANTHER" id="PTHR33353">
    <property type="entry name" value="PUTATIVE (AFU_ORTHOLOGUE AFUA_1G12560)-RELATED"/>
    <property type="match status" value="1"/>
</dbReference>
<evidence type="ECO:0000313" key="17">
    <source>
        <dbReference type="EMBL" id="KAF1970696.1"/>
    </source>
</evidence>
<evidence type="ECO:0000256" key="8">
    <source>
        <dbReference type="ARBA" id="ARBA00023008"/>
    </source>
</evidence>
<evidence type="ECO:0000256" key="2">
    <source>
        <dbReference type="ARBA" id="ARBA00004613"/>
    </source>
</evidence>
<sequence>TMYHPGGAQIYLSRAPNDDLVNYAGDGDWFKIKHIGTTDGKTWDLYEKSEISIKRLNATIPKTTPSGKYLLKVEYIAYHNALRVQGAEFFLGCVQVDVKGPGGGGSAFQVASLRG</sequence>
<evidence type="ECO:0000256" key="6">
    <source>
        <dbReference type="ARBA" id="ARBA00023001"/>
    </source>
</evidence>
<evidence type="ECO:0000256" key="11">
    <source>
        <dbReference type="ARBA" id="ARBA00023277"/>
    </source>
</evidence>
<keyword evidence="8" id="KW-0186">Copper</keyword>
<keyword evidence="4" id="KW-0479">Metal-binding</keyword>